<protein>
    <recommendedName>
        <fullName evidence="3">Hydrogenase-4 component G</fullName>
    </recommendedName>
</protein>
<evidence type="ECO:0000313" key="1">
    <source>
        <dbReference type="EMBL" id="ACN15463.1"/>
    </source>
</evidence>
<dbReference type="Proteomes" id="UP000000442">
    <property type="component" value="Chromosome"/>
</dbReference>
<name>C0QFP5_DESAH</name>
<dbReference type="KEGG" id="dat:HRM2_23680"/>
<keyword evidence="2" id="KW-1185">Reference proteome</keyword>
<evidence type="ECO:0000313" key="2">
    <source>
        <dbReference type="Proteomes" id="UP000000442"/>
    </source>
</evidence>
<dbReference type="STRING" id="177437.HRM2_23680"/>
<proteinExistence type="predicted"/>
<gene>
    <name evidence="1" type="ordered locus">HRM2_23680</name>
</gene>
<dbReference type="RefSeq" id="WP_015904231.1">
    <property type="nucleotide sequence ID" value="NC_012108.1"/>
</dbReference>
<sequence length="176" mass="19105">MKLYNTTSVFQKQLFTINQGITSKTISTDYAGRTSAKKQGMISFEIIETTRLTTMNQATLARFENFSPKDMPYAANDAPSFSNITPGDAQALISDNGYYGVAKTSRRIADFVLAGSGDDLDRLQQGRQGVLQGLEAAEKAWGGKLPDISYATMEQAIKTIDEKISELGGSIVSVLT</sequence>
<organism evidence="1 2">
    <name type="scientific">Desulforapulum autotrophicum (strain ATCC 43914 / DSM 3382 / VKM B-1955 / HRM2)</name>
    <name type="common">Desulfobacterium autotrophicum</name>
    <dbReference type="NCBI Taxonomy" id="177437"/>
    <lineage>
        <taxon>Bacteria</taxon>
        <taxon>Pseudomonadati</taxon>
        <taxon>Thermodesulfobacteriota</taxon>
        <taxon>Desulfobacteria</taxon>
        <taxon>Desulfobacterales</taxon>
        <taxon>Desulfobacteraceae</taxon>
        <taxon>Desulforapulum</taxon>
    </lineage>
</organism>
<accession>C0QFP5</accession>
<reference evidence="1 2" key="1">
    <citation type="journal article" date="2009" name="Environ. Microbiol.">
        <title>Genome sequence of Desulfobacterium autotrophicum HRM2, a marine sulfate reducer oxidizing organic carbon completely to carbon dioxide.</title>
        <authorList>
            <person name="Strittmatter A.W."/>
            <person name="Liesegang H."/>
            <person name="Rabus R."/>
            <person name="Decker I."/>
            <person name="Amann J."/>
            <person name="Andres S."/>
            <person name="Henne A."/>
            <person name="Fricke W.F."/>
            <person name="Martinez-Arias R."/>
            <person name="Bartels D."/>
            <person name="Goesmann A."/>
            <person name="Krause L."/>
            <person name="Puehler A."/>
            <person name="Klenk H.P."/>
            <person name="Richter M."/>
            <person name="Schuler M."/>
            <person name="Gloeckner F.O."/>
            <person name="Meyerdierks A."/>
            <person name="Gottschalk G."/>
            <person name="Amann R."/>
        </authorList>
    </citation>
    <scope>NUCLEOTIDE SEQUENCE [LARGE SCALE GENOMIC DNA]</scope>
    <source>
        <strain evidence="2">ATCC 43914 / DSM 3382 / HRM2</strain>
    </source>
</reference>
<dbReference type="OrthoDB" id="49105at2"/>
<dbReference type="AlphaFoldDB" id="C0QFP5"/>
<evidence type="ECO:0008006" key="3">
    <source>
        <dbReference type="Google" id="ProtNLM"/>
    </source>
</evidence>
<dbReference type="EMBL" id="CP001087">
    <property type="protein sequence ID" value="ACN15463.1"/>
    <property type="molecule type" value="Genomic_DNA"/>
</dbReference>
<dbReference type="eggNOG" id="ENOG50307Y4">
    <property type="taxonomic scope" value="Bacteria"/>
</dbReference>
<dbReference type="HOGENOM" id="CLU_099736_1_0_7"/>